<keyword evidence="1" id="KW-0175">Coiled coil</keyword>
<keyword evidence="3" id="KW-1185">Reference proteome</keyword>
<dbReference type="Proteomes" id="UP000815677">
    <property type="component" value="Unassembled WGS sequence"/>
</dbReference>
<evidence type="ECO:0000313" key="3">
    <source>
        <dbReference type="Proteomes" id="UP000815677"/>
    </source>
</evidence>
<dbReference type="EMBL" id="DF838333">
    <property type="protein sequence ID" value="GAT42849.1"/>
    <property type="molecule type" value="Genomic_DNA"/>
</dbReference>
<evidence type="ECO:0000256" key="1">
    <source>
        <dbReference type="SAM" id="Coils"/>
    </source>
</evidence>
<feature type="non-terminal residue" evidence="2">
    <location>
        <position position="1"/>
    </location>
</feature>
<feature type="coiled-coil region" evidence="1">
    <location>
        <begin position="97"/>
        <end position="124"/>
    </location>
</feature>
<proteinExistence type="predicted"/>
<organism evidence="2 3">
    <name type="scientific">Mycena chlorophos</name>
    <name type="common">Agaric fungus</name>
    <name type="synonym">Agaricus chlorophos</name>
    <dbReference type="NCBI Taxonomy" id="658473"/>
    <lineage>
        <taxon>Eukaryota</taxon>
        <taxon>Fungi</taxon>
        <taxon>Dikarya</taxon>
        <taxon>Basidiomycota</taxon>
        <taxon>Agaricomycotina</taxon>
        <taxon>Agaricomycetes</taxon>
        <taxon>Agaricomycetidae</taxon>
        <taxon>Agaricales</taxon>
        <taxon>Marasmiineae</taxon>
        <taxon>Mycenaceae</taxon>
        <taxon>Mycena</taxon>
    </lineage>
</organism>
<reference evidence="2" key="1">
    <citation type="submission" date="2014-09" db="EMBL/GenBank/DDBJ databases">
        <title>Genome sequence of the luminous mushroom Mycena chlorophos for searching fungal bioluminescence genes.</title>
        <authorList>
            <person name="Tanaka Y."/>
            <person name="Kasuga D."/>
            <person name="Oba Y."/>
            <person name="Hase S."/>
            <person name="Sato K."/>
            <person name="Oba Y."/>
            <person name="Sakakibara Y."/>
        </authorList>
    </citation>
    <scope>NUCLEOTIDE SEQUENCE</scope>
</reference>
<evidence type="ECO:0000313" key="2">
    <source>
        <dbReference type="EMBL" id="GAT42849.1"/>
    </source>
</evidence>
<protein>
    <submittedName>
        <fullName evidence="2">Uncharacterized protein</fullName>
    </submittedName>
</protein>
<name>A0ABQ0KXH3_MYCCL</name>
<accession>A0ABQ0KXH3</accession>
<sequence length="138" mass="15088">DQTLPLKTLLSTPIEAAIAYTRDVLCDASHHLAATTRDEQTAEARYHSYPSVAPTTATTGRSLAANRRAHMVLAAAESAYRAALKKKSEAAKVWMEAQEALERLEALADTVESIRGKLEELVVRFTLRATDLSLIVPQ</sequence>
<gene>
    <name evidence="2" type="ORF">MCHLO_00546</name>
</gene>